<dbReference type="InterPro" id="IPR040549">
    <property type="entry name" value="DUF5613"/>
</dbReference>
<keyword evidence="2" id="KW-0808">Transferase</keyword>
<dbReference type="PROSITE" id="PS51186">
    <property type="entry name" value="GNAT"/>
    <property type="match status" value="1"/>
</dbReference>
<feature type="domain" description="N-acetyltransferase" evidence="1">
    <location>
        <begin position="116"/>
        <end position="250"/>
    </location>
</feature>
<dbReference type="SUPFAM" id="SSF55729">
    <property type="entry name" value="Acyl-CoA N-acyltransferases (Nat)"/>
    <property type="match status" value="1"/>
</dbReference>
<organism evidence="2 3">
    <name type="scientific">Bacillus carboniphilus</name>
    <dbReference type="NCBI Taxonomy" id="86663"/>
    <lineage>
        <taxon>Bacteria</taxon>
        <taxon>Bacillati</taxon>
        <taxon>Bacillota</taxon>
        <taxon>Bacilli</taxon>
        <taxon>Bacillales</taxon>
        <taxon>Bacillaceae</taxon>
        <taxon>Bacillus</taxon>
    </lineage>
</organism>
<dbReference type="EMBL" id="CP129013">
    <property type="protein sequence ID" value="WLR44360.1"/>
    <property type="molecule type" value="Genomic_DNA"/>
</dbReference>
<reference evidence="2 3" key="1">
    <citation type="submission" date="2023-06" db="EMBL/GenBank/DDBJ databases">
        <title>Five Gram-positive bacteria isolated from mangrove sediments in Shenzhen, Guangdong, China.</title>
        <authorList>
            <person name="Yu S."/>
            <person name="Zheng W."/>
            <person name="Huang Y."/>
        </authorList>
    </citation>
    <scope>NUCLEOTIDE SEQUENCE [LARGE SCALE GENOMIC DNA]</scope>
    <source>
        <strain evidence="2 3">SaN35-3</strain>
    </source>
</reference>
<sequence length="250" mass="29413">MMKITFEDIYKPGNIVAENDQYRHYHYPEMLIRYDSNFLQFKTMPSLIEFKKVENYLREFHLKNGQKHVKFVFPENKKPTGELLTHLTDKGYDIGFLELYAIDPKDFPSVREDANIHIREVTTKDLDTLLTIQYQHDLDFGIEFAKQKKGLIKRQFENQNIRQILAYYKGSPAGYVDVIISSKTAEIDGLTVAETFRNKGIGSRLQTFVMESFPEKTVILVADGEDTPKEMYKRQNYQYRGFQYEALKVF</sequence>
<evidence type="ECO:0000313" key="2">
    <source>
        <dbReference type="EMBL" id="WLR44360.1"/>
    </source>
</evidence>
<dbReference type="Gene3D" id="3.40.630.30">
    <property type="match status" value="1"/>
</dbReference>
<dbReference type="CDD" id="cd04301">
    <property type="entry name" value="NAT_SF"/>
    <property type="match status" value="1"/>
</dbReference>
<proteinExistence type="predicted"/>
<keyword evidence="3" id="KW-1185">Reference proteome</keyword>
<dbReference type="Pfam" id="PF18467">
    <property type="entry name" value="DUF5613"/>
    <property type="match status" value="1"/>
</dbReference>
<protein>
    <submittedName>
        <fullName evidence="2">GNAT family N-acetyltransferase</fullName>
        <ecNumber evidence="2">2.3.1.-</ecNumber>
    </submittedName>
</protein>
<accession>A0ABY9K3J0</accession>
<gene>
    <name evidence="2" type="ORF">LC087_15845</name>
</gene>
<dbReference type="EC" id="2.3.1.-" evidence="2"/>
<evidence type="ECO:0000313" key="3">
    <source>
        <dbReference type="Proteomes" id="UP001197974"/>
    </source>
</evidence>
<dbReference type="Proteomes" id="UP001197974">
    <property type="component" value="Chromosome"/>
</dbReference>
<dbReference type="InterPro" id="IPR000182">
    <property type="entry name" value="GNAT_dom"/>
</dbReference>
<evidence type="ECO:0000259" key="1">
    <source>
        <dbReference type="PROSITE" id="PS51186"/>
    </source>
</evidence>
<keyword evidence="2" id="KW-0012">Acyltransferase</keyword>
<dbReference type="InterPro" id="IPR016181">
    <property type="entry name" value="Acyl_CoA_acyltransferase"/>
</dbReference>
<dbReference type="GO" id="GO:0016746">
    <property type="term" value="F:acyltransferase activity"/>
    <property type="evidence" value="ECO:0007669"/>
    <property type="project" value="UniProtKB-KW"/>
</dbReference>
<name>A0ABY9K3J0_9BACI</name>
<dbReference type="Pfam" id="PF00583">
    <property type="entry name" value="Acetyltransf_1"/>
    <property type="match status" value="1"/>
</dbReference>